<dbReference type="EMBL" id="JASSZA010000015">
    <property type="protein sequence ID" value="KAK2092140.1"/>
    <property type="molecule type" value="Genomic_DNA"/>
</dbReference>
<evidence type="ECO:0000313" key="1">
    <source>
        <dbReference type="EMBL" id="KAK2092140.1"/>
    </source>
</evidence>
<comment type="caution">
    <text evidence="1">The sequence shown here is derived from an EMBL/GenBank/DDBJ whole genome shotgun (WGS) entry which is preliminary data.</text>
</comment>
<dbReference type="Proteomes" id="UP001266305">
    <property type="component" value="Unassembled WGS sequence"/>
</dbReference>
<name>A0ABQ9U5U0_SAGOE</name>
<keyword evidence="2" id="KW-1185">Reference proteome</keyword>
<protein>
    <submittedName>
        <fullName evidence="1">Uncharacterized protein</fullName>
    </submittedName>
</protein>
<accession>A0ABQ9U5U0</accession>
<evidence type="ECO:0000313" key="2">
    <source>
        <dbReference type="Proteomes" id="UP001266305"/>
    </source>
</evidence>
<gene>
    <name evidence="1" type="ORF">P7K49_028668</name>
</gene>
<organism evidence="1 2">
    <name type="scientific">Saguinus oedipus</name>
    <name type="common">Cotton-top tamarin</name>
    <name type="synonym">Oedipomidas oedipus</name>
    <dbReference type="NCBI Taxonomy" id="9490"/>
    <lineage>
        <taxon>Eukaryota</taxon>
        <taxon>Metazoa</taxon>
        <taxon>Chordata</taxon>
        <taxon>Craniata</taxon>
        <taxon>Vertebrata</taxon>
        <taxon>Euteleostomi</taxon>
        <taxon>Mammalia</taxon>
        <taxon>Eutheria</taxon>
        <taxon>Euarchontoglires</taxon>
        <taxon>Primates</taxon>
        <taxon>Haplorrhini</taxon>
        <taxon>Platyrrhini</taxon>
        <taxon>Cebidae</taxon>
        <taxon>Callitrichinae</taxon>
        <taxon>Saguinus</taxon>
    </lineage>
</organism>
<proteinExistence type="predicted"/>
<sequence length="166" mass="18181">MIISDFKFAQCISSSQKPDDDFGAQPDKNLVFASLSGIIDALESISQNIHVHNCGSAKRWRKEQRLGDSSACGRGPREVLLGQARRASEEEDFQKAEGLLLRAQRSGLTLNYYKEAGLWSDALQICKDYVPGQLEALQEEYEQEATKKGARYEARGPAAVAGLGGS</sequence>
<reference evidence="1 2" key="1">
    <citation type="submission" date="2023-05" db="EMBL/GenBank/DDBJ databases">
        <title>B98-5 Cell Line De Novo Hybrid Assembly: An Optical Mapping Approach.</title>
        <authorList>
            <person name="Kananen K."/>
            <person name="Auerbach J.A."/>
            <person name="Kautto E."/>
            <person name="Blachly J.S."/>
        </authorList>
    </citation>
    <scope>NUCLEOTIDE SEQUENCE [LARGE SCALE GENOMIC DNA]</scope>
    <source>
        <strain evidence="1">B95-8</strain>
        <tissue evidence="1">Cell line</tissue>
    </source>
</reference>